<evidence type="ECO:0000313" key="2">
    <source>
        <dbReference type="Proteomes" id="UP000827845"/>
    </source>
</evidence>
<reference evidence="1" key="1">
    <citation type="submission" date="2021-05" db="EMBL/GenBank/DDBJ databases">
        <title>Diversity, taxonomy and evolution of archaeal viruses of the class Caudoviricetes.</title>
        <authorList>
            <person name="Liu Y."/>
            <person name="Demina T.A."/>
            <person name="Roux S."/>
            <person name="Aiewsakun P."/>
            <person name="Kazlauskas D."/>
            <person name="Simmonds P."/>
            <person name="Prangishvili D."/>
            <person name="Oksanen H.M."/>
            <person name="Krupovic M."/>
        </authorList>
    </citation>
    <scope>NUCLEOTIDE SEQUENCE</scope>
    <source>
        <strain evidence="1">HATV-3/30</strain>
    </source>
</reference>
<sequence>MANTQAGNRPYRIEWIQETTEGEVPSDGDWNLFSDNIINAPQWEPDANTTRQDGAGKATAAGFYNGSETHEVTIEYDLQQWYVDGTGATVDAGGDFLEPTSDNGLKATHSIVDRSVQADGGADGAGRRIYTVIKGARPDTLTAPFETDDGTPLSQELAYQAGKIRQYDISQPSASTTLDVTNNGTTSVDVTIEDEGAATTETVTVAGGATETTTETFADIDAAELSTDTDGDVVVSDGSGTDLMTIKGSDKYPAGEGDLGVPALGSGSHASALNSDYIRFIDDTLSIPNVDNETEIVSGEMEVSTGLDSNAKAGTARQNIHNTNWEYTVTASLAGPRITVDQTQNYLTETTGTVTWTAQEGSIDFNDAFIQSPGEYTKESGNGKLIADSEFEAETITVSN</sequence>
<organism evidence="1 2">
    <name type="scientific">Haloarcula tailed virus 3</name>
    <dbReference type="NCBI Taxonomy" id="2877990"/>
    <lineage>
        <taxon>Viruses</taxon>
        <taxon>Duplodnaviria</taxon>
        <taxon>Heunggongvirae</taxon>
        <taxon>Uroviricota</taxon>
        <taxon>Caudoviricetes</taxon>
        <taxon>Kirjokansivirales</taxon>
        <taxon>Pyrstoviridae</taxon>
        <taxon>Hatrivirus</taxon>
        <taxon>Hatrivirus caudatum</taxon>
        <taxon>Hatrivirus HATV3</taxon>
    </lineage>
</organism>
<proteinExistence type="predicted"/>
<dbReference type="EMBL" id="MZ334527">
    <property type="protein sequence ID" value="UBF23379.1"/>
    <property type="molecule type" value="Genomic_DNA"/>
</dbReference>
<accession>A0AAE9BYW7</accession>
<gene>
    <name evidence="1" type="ORF">HATV-3_gp29</name>
</gene>
<keyword evidence="2" id="KW-1185">Reference proteome</keyword>
<evidence type="ECO:0000313" key="1">
    <source>
        <dbReference type="EMBL" id="UBF23379.1"/>
    </source>
</evidence>
<protein>
    <submittedName>
        <fullName evidence="1">Uncharacterized protein</fullName>
    </submittedName>
</protein>
<dbReference type="Proteomes" id="UP000827845">
    <property type="component" value="Segment"/>
</dbReference>
<name>A0AAE9BYW7_9CAUD</name>